<dbReference type="Proteomes" id="UP001428817">
    <property type="component" value="Unassembled WGS sequence"/>
</dbReference>
<dbReference type="InterPro" id="IPR046828">
    <property type="entry name" value="RepSA"/>
</dbReference>
<proteinExistence type="predicted"/>
<comment type="caution">
    <text evidence="1">The sequence shown here is derived from an EMBL/GenBank/DDBJ whole genome shotgun (WGS) entry which is preliminary data.</text>
</comment>
<dbReference type="RefSeq" id="WP_345702491.1">
    <property type="nucleotide sequence ID" value="NZ_BAABJP010000001.1"/>
</dbReference>
<sequence length="440" mass="47916">MSGLETLPRLVPAQSVEELISSRGFAQWRTRVEAVSGCARPVQLAGSGGESVFVACKNRRASMCEPCSRRYAGDTFHLVRSGLCGGKGVPESVTEHVRVFTTLTAPSFGPVHNQPRTASGRLRPCACGEWHHDADSRLGGPLDPDSYDYVGAVLWQAHAPELWRRFTIAVVRHLAGALGMRVGELRRHLRVSYVKVAEYQRRGLVHFHAVIRVDGPDGPGTAAPGFVTSAVLLAAIRSAASAVTVWVPGFGTVVGRELGWGEQVDADPIAAHDSGDPAELASDRSVAGYVAKYATKGTGATAGVDRRIQHAGQIGELEVSEHHRMMIATAWELGGVEELAGLNLRKWAHMLGFRGHFLTKSRRYSVTFGAIRQARKEHRQAAVLAEYGIDDTPDVAVTGEWVLARVGYRTDAEREYADVIARRIREERGIQARATREAHR</sequence>
<evidence type="ECO:0000313" key="1">
    <source>
        <dbReference type="EMBL" id="GAA5145800.1"/>
    </source>
</evidence>
<protein>
    <submittedName>
        <fullName evidence="1">Plasmid replication initiator protein</fullName>
    </submittedName>
</protein>
<name>A0ABP9PFW3_9PSEU</name>
<reference evidence="2" key="1">
    <citation type="journal article" date="2019" name="Int. J. Syst. Evol. Microbiol.">
        <title>The Global Catalogue of Microorganisms (GCM) 10K type strain sequencing project: providing services to taxonomists for standard genome sequencing and annotation.</title>
        <authorList>
            <consortium name="The Broad Institute Genomics Platform"/>
            <consortium name="The Broad Institute Genome Sequencing Center for Infectious Disease"/>
            <person name="Wu L."/>
            <person name="Ma J."/>
        </authorList>
    </citation>
    <scope>NUCLEOTIDE SEQUENCE [LARGE SCALE GENOMIC DNA]</scope>
    <source>
        <strain evidence="2">JCM 18303</strain>
    </source>
</reference>
<gene>
    <name evidence="1" type="ORF">GCM10023321_04250</name>
</gene>
<evidence type="ECO:0000313" key="2">
    <source>
        <dbReference type="Proteomes" id="UP001428817"/>
    </source>
</evidence>
<dbReference type="EMBL" id="BAABJP010000001">
    <property type="protein sequence ID" value="GAA5145800.1"/>
    <property type="molecule type" value="Genomic_DNA"/>
</dbReference>
<organism evidence="1 2">
    <name type="scientific">Pseudonocardia eucalypti</name>
    <dbReference type="NCBI Taxonomy" id="648755"/>
    <lineage>
        <taxon>Bacteria</taxon>
        <taxon>Bacillati</taxon>
        <taxon>Actinomycetota</taxon>
        <taxon>Actinomycetes</taxon>
        <taxon>Pseudonocardiales</taxon>
        <taxon>Pseudonocardiaceae</taxon>
        <taxon>Pseudonocardia</taxon>
    </lineage>
</organism>
<dbReference type="Pfam" id="PF20199">
    <property type="entry name" value="RepSA"/>
    <property type="match status" value="1"/>
</dbReference>
<accession>A0ABP9PFW3</accession>
<keyword evidence="2" id="KW-1185">Reference proteome</keyword>